<sequence>MDNFDEFTFSSVDYIVSQENNFIEDEVIEIIDDEDIPTVNHETRFDFCKAIDDDKFMEIKESVESVPKISVNNKKINNISFKKEPMRRKKAVVNVQKKTFVQKKSDDFGKENKIKTETIEEKTIAKEPKTRPPILWTNEVKDLGKPITLEEELGKIKQIQEEEKKLYDVDKNASRNKVISTWNKVVYTNGIKRKADNIAENSVAKKPKTILWKNEEEDLVEPITLEEELAKIDKIQDYMRKLYDVDSYEHIKPPMKLKRWRY</sequence>
<evidence type="ECO:0000313" key="1">
    <source>
        <dbReference type="Proteomes" id="UP000695000"/>
    </source>
</evidence>
<dbReference type="GeneID" id="108559446"/>
<dbReference type="RefSeq" id="XP_017772234.1">
    <property type="nucleotide sequence ID" value="XM_017916745.1"/>
</dbReference>
<evidence type="ECO:0000313" key="2">
    <source>
        <dbReference type="RefSeq" id="XP_017772234.1"/>
    </source>
</evidence>
<accession>A0ABM1MCD4</accession>
<keyword evidence="1" id="KW-1185">Reference proteome</keyword>
<dbReference type="Proteomes" id="UP000695000">
    <property type="component" value="Unplaced"/>
</dbReference>
<organism evidence="1 2">
    <name type="scientific">Nicrophorus vespilloides</name>
    <name type="common">Boreal carrion beetle</name>
    <dbReference type="NCBI Taxonomy" id="110193"/>
    <lineage>
        <taxon>Eukaryota</taxon>
        <taxon>Metazoa</taxon>
        <taxon>Ecdysozoa</taxon>
        <taxon>Arthropoda</taxon>
        <taxon>Hexapoda</taxon>
        <taxon>Insecta</taxon>
        <taxon>Pterygota</taxon>
        <taxon>Neoptera</taxon>
        <taxon>Endopterygota</taxon>
        <taxon>Coleoptera</taxon>
        <taxon>Polyphaga</taxon>
        <taxon>Staphyliniformia</taxon>
        <taxon>Silphidae</taxon>
        <taxon>Nicrophorinae</taxon>
        <taxon>Nicrophorus</taxon>
    </lineage>
</organism>
<name>A0ABM1MCD4_NICVS</name>
<protein>
    <submittedName>
        <fullName evidence="2">Uncharacterized protein LOC108559446</fullName>
    </submittedName>
</protein>
<proteinExistence type="predicted"/>
<reference evidence="2" key="1">
    <citation type="submission" date="2025-08" db="UniProtKB">
        <authorList>
            <consortium name="RefSeq"/>
        </authorList>
    </citation>
    <scope>IDENTIFICATION</scope>
    <source>
        <tissue evidence="2">Whole Larva</tissue>
    </source>
</reference>
<gene>
    <name evidence="2" type="primary">LOC108559446</name>
</gene>